<reference evidence="1" key="1">
    <citation type="submission" date="2022-08" db="EMBL/GenBank/DDBJ databases">
        <authorList>
            <person name="Gutierrez-Valencia J."/>
        </authorList>
    </citation>
    <scope>NUCLEOTIDE SEQUENCE</scope>
</reference>
<evidence type="ECO:0000313" key="1">
    <source>
        <dbReference type="EMBL" id="CAI0376042.1"/>
    </source>
</evidence>
<protein>
    <submittedName>
        <fullName evidence="1">Uncharacterized protein</fullName>
    </submittedName>
</protein>
<evidence type="ECO:0000313" key="2">
    <source>
        <dbReference type="Proteomes" id="UP001154282"/>
    </source>
</evidence>
<comment type="caution">
    <text evidence="1">The sequence shown here is derived from an EMBL/GenBank/DDBJ whole genome shotgun (WGS) entry which is preliminary data.</text>
</comment>
<dbReference type="Proteomes" id="UP001154282">
    <property type="component" value="Unassembled WGS sequence"/>
</dbReference>
<gene>
    <name evidence="1" type="ORF">LITE_LOCUS829</name>
</gene>
<organism evidence="1 2">
    <name type="scientific">Linum tenue</name>
    <dbReference type="NCBI Taxonomy" id="586396"/>
    <lineage>
        <taxon>Eukaryota</taxon>
        <taxon>Viridiplantae</taxon>
        <taxon>Streptophyta</taxon>
        <taxon>Embryophyta</taxon>
        <taxon>Tracheophyta</taxon>
        <taxon>Spermatophyta</taxon>
        <taxon>Magnoliopsida</taxon>
        <taxon>eudicotyledons</taxon>
        <taxon>Gunneridae</taxon>
        <taxon>Pentapetalae</taxon>
        <taxon>rosids</taxon>
        <taxon>fabids</taxon>
        <taxon>Malpighiales</taxon>
        <taxon>Linaceae</taxon>
        <taxon>Linum</taxon>
    </lineage>
</organism>
<keyword evidence="2" id="KW-1185">Reference proteome</keyword>
<sequence length="67" mass="8242">MASRRRRGRRWRRRRRCSRGFRRRRRRGTGRRGGFQCCTVAICERRERGNQKTQLVSEKFRFLSLIG</sequence>
<dbReference type="AlphaFoldDB" id="A0AAV0GTT6"/>
<name>A0AAV0GTT6_9ROSI</name>
<accession>A0AAV0GTT6</accession>
<proteinExistence type="predicted"/>
<dbReference type="EMBL" id="CAMGYJ010000002">
    <property type="protein sequence ID" value="CAI0376042.1"/>
    <property type="molecule type" value="Genomic_DNA"/>
</dbReference>